<accession>A0ABX0Y6D6</accession>
<proteinExistence type="predicted"/>
<keyword evidence="2" id="KW-1133">Transmembrane helix</keyword>
<feature type="compositionally biased region" description="Low complexity" evidence="1">
    <location>
        <begin position="77"/>
        <end position="109"/>
    </location>
</feature>
<name>A0ABX0Y6D6_9ACTN</name>
<organism evidence="3 4">
    <name type="scientific">Planosporangium thailandense</name>
    <dbReference type="NCBI Taxonomy" id="765197"/>
    <lineage>
        <taxon>Bacteria</taxon>
        <taxon>Bacillati</taxon>
        <taxon>Actinomycetota</taxon>
        <taxon>Actinomycetes</taxon>
        <taxon>Micromonosporales</taxon>
        <taxon>Micromonosporaceae</taxon>
        <taxon>Planosporangium</taxon>
    </lineage>
</organism>
<keyword evidence="4" id="KW-1185">Reference proteome</keyword>
<dbReference type="EMBL" id="JAATVY010000039">
    <property type="protein sequence ID" value="NJC73888.1"/>
    <property type="molecule type" value="Genomic_DNA"/>
</dbReference>
<sequence>MAAMRSGAKTARAAAIWFAATGVGIGVSWFGVRPLLDAAVPERLVAFPVSGLQTAPQTPAVPASSESRPPGTRSAAPRSGVPVSRSPSRTPQPAPSASVTASPAVPVPAGWTPTGDGRYVRTFRLTGGTATVQAGPDEVALLSATPRPGYVMTVTPAGSDPLRVTFTMILHTSALEVRWDGDAPDASVTEVP</sequence>
<dbReference type="Proteomes" id="UP000722989">
    <property type="component" value="Unassembled WGS sequence"/>
</dbReference>
<reference evidence="3 4" key="1">
    <citation type="submission" date="2020-03" db="EMBL/GenBank/DDBJ databases">
        <title>WGS of the type strain of Planosporangium spp.</title>
        <authorList>
            <person name="Thawai C."/>
        </authorList>
    </citation>
    <scope>NUCLEOTIDE SEQUENCE [LARGE SCALE GENOMIC DNA]</scope>
    <source>
        <strain evidence="3 4">TBRC 5610</strain>
    </source>
</reference>
<evidence type="ECO:0000256" key="2">
    <source>
        <dbReference type="SAM" id="Phobius"/>
    </source>
</evidence>
<feature type="transmembrane region" description="Helical" evidence="2">
    <location>
        <begin position="12"/>
        <end position="32"/>
    </location>
</feature>
<evidence type="ECO:0000313" key="3">
    <source>
        <dbReference type="EMBL" id="NJC73888.1"/>
    </source>
</evidence>
<keyword evidence="2" id="KW-0472">Membrane</keyword>
<feature type="region of interest" description="Disordered" evidence="1">
    <location>
        <begin position="54"/>
        <end position="113"/>
    </location>
</feature>
<keyword evidence="2" id="KW-0812">Transmembrane</keyword>
<evidence type="ECO:0000313" key="4">
    <source>
        <dbReference type="Proteomes" id="UP000722989"/>
    </source>
</evidence>
<dbReference type="RefSeq" id="WP_167928796.1">
    <property type="nucleotide sequence ID" value="NZ_JAATVY010000039.1"/>
</dbReference>
<evidence type="ECO:0000256" key="1">
    <source>
        <dbReference type="SAM" id="MobiDB-lite"/>
    </source>
</evidence>
<gene>
    <name evidence="3" type="ORF">HC031_29860</name>
</gene>
<comment type="caution">
    <text evidence="3">The sequence shown here is derived from an EMBL/GenBank/DDBJ whole genome shotgun (WGS) entry which is preliminary data.</text>
</comment>
<protein>
    <submittedName>
        <fullName evidence="3">Uncharacterized protein</fullName>
    </submittedName>
</protein>